<evidence type="ECO:0000256" key="10">
    <source>
        <dbReference type="ARBA" id="ARBA00023225"/>
    </source>
</evidence>
<proteinExistence type="inferred from homology"/>
<comment type="similarity">
    <text evidence="2">Belongs to the FliJ family.</text>
</comment>
<keyword evidence="9" id="KW-0472">Membrane</keyword>
<comment type="subcellular location">
    <subcellularLocation>
        <location evidence="1">Cell membrane</location>
        <topology evidence="1">Peripheral membrane protein</topology>
        <orientation evidence="1">Cytoplasmic side</orientation>
    </subcellularLocation>
</comment>
<evidence type="ECO:0000256" key="7">
    <source>
        <dbReference type="ARBA" id="ARBA00022795"/>
    </source>
</evidence>
<comment type="caution">
    <text evidence="11">The sequence shown here is derived from an EMBL/GenBank/DDBJ whole genome shotgun (WGS) entry which is preliminary data.</text>
</comment>
<evidence type="ECO:0000256" key="3">
    <source>
        <dbReference type="ARBA" id="ARBA00020392"/>
    </source>
</evidence>
<gene>
    <name evidence="11" type="primary">fliJ</name>
    <name evidence="11" type="ORF">EEX84_13045</name>
</gene>
<keyword evidence="12" id="KW-1185">Reference proteome</keyword>
<dbReference type="AlphaFoldDB" id="A0A3M8P505"/>
<dbReference type="GO" id="GO:0005886">
    <property type="term" value="C:plasma membrane"/>
    <property type="evidence" value="ECO:0007669"/>
    <property type="project" value="UniProtKB-SubCell"/>
</dbReference>
<dbReference type="EMBL" id="RIAX01000010">
    <property type="protein sequence ID" value="RNF38753.1"/>
    <property type="molecule type" value="Genomic_DNA"/>
</dbReference>
<dbReference type="Pfam" id="PF02050">
    <property type="entry name" value="FliJ"/>
    <property type="match status" value="1"/>
</dbReference>
<dbReference type="OrthoDB" id="2968361at2"/>
<evidence type="ECO:0000256" key="8">
    <source>
        <dbReference type="ARBA" id="ARBA00022927"/>
    </source>
</evidence>
<reference evidence="11 12" key="1">
    <citation type="journal article" date="2018" name="Int. J. Syst. Evol. Microbiol.">
        <title>Planococcus salinus sp. nov., a moderately halophilic bacterium isolated from a saline-alkali soil.</title>
        <authorList>
            <person name="Gan L."/>
        </authorList>
    </citation>
    <scope>NUCLEOTIDE SEQUENCE [LARGE SCALE GENOMIC DNA]</scope>
    <source>
        <strain evidence="11 12">LCB217</strain>
    </source>
</reference>
<sequence length="155" mass="18543">MTPFDFRFQKILDLKENEKDVAQIQMADAIKQQEEGHRRNEAIYHKISDAERLQEEKQQKGVPIAELRMLENYIQQVQRQLVYSNDELAHLQKHVMKTQSQLTKKAQEEKTWGNLKQQKQDLFNERNKVAEQNYFDELASARFHRTAQSNLAERW</sequence>
<keyword evidence="11" id="KW-0969">Cilium</keyword>
<keyword evidence="11" id="KW-0966">Cell projection</keyword>
<evidence type="ECO:0000256" key="4">
    <source>
        <dbReference type="ARBA" id="ARBA00022448"/>
    </source>
</evidence>
<evidence type="ECO:0000313" key="12">
    <source>
        <dbReference type="Proteomes" id="UP000275473"/>
    </source>
</evidence>
<keyword evidence="5" id="KW-1003">Cell membrane</keyword>
<dbReference type="GO" id="GO:0044781">
    <property type="term" value="P:bacterial-type flagellum organization"/>
    <property type="evidence" value="ECO:0007669"/>
    <property type="project" value="UniProtKB-KW"/>
</dbReference>
<keyword evidence="10" id="KW-1006">Bacterial flagellum protein export</keyword>
<evidence type="ECO:0000256" key="5">
    <source>
        <dbReference type="ARBA" id="ARBA00022475"/>
    </source>
</evidence>
<dbReference type="GO" id="GO:0006935">
    <property type="term" value="P:chemotaxis"/>
    <property type="evidence" value="ECO:0007669"/>
    <property type="project" value="UniProtKB-KW"/>
</dbReference>
<accession>A0A3M8P505</accession>
<protein>
    <recommendedName>
        <fullName evidence="3">Flagellar FliJ protein</fullName>
    </recommendedName>
</protein>
<dbReference type="Proteomes" id="UP000275473">
    <property type="component" value="Unassembled WGS sequence"/>
</dbReference>
<dbReference type="InterPro" id="IPR053716">
    <property type="entry name" value="Flag_assembly_chemotaxis_eff"/>
</dbReference>
<dbReference type="Gene3D" id="1.10.287.1700">
    <property type="match status" value="1"/>
</dbReference>
<keyword evidence="6" id="KW-0145">Chemotaxis</keyword>
<evidence type="ECO:0000256" key="1">
    <source>
        <dbReference type="ARBA" id="ARBA00004413"/>
    </source>
</evidence>
<dbReference type="GO" id="GO:0009288">
    <property type="term" value="C:bacterial-type flagellum"/>
    <property type="evidence" value="ECO:0007669"/>
    <property type="project" value="InterPro"/>
</dbReference>
<dbReference type="InterPro" id="IPR012823">
    <property type="entry name" value="Flagell_FliJ"/>
</dbReference>
<keyword evidence="11" id="KW-0282">Flagellum</keyword>
<name>A0A3M8P505_9BACL</name>
<dbReference type="NCBIfam" id="TIGR02473">
    <property type="entry name" value="flagell_FliJ"/>
    <property type="match status" value="1"/>
</dbReference>
<keyword evidence="8" id="KW-0653">Protein transport</keyword>
<dbReference type="RefSeq" id="WP_123166092.1">
    <property type="nucleotide sequence ID" value="NZ_RIAX01000010.1"/>
</dbReference>
<evidence type="ECO:0000256" key="6">
    <source>
        <dbReference type="ARBA" id="ARBA00022500"/>
    </source>
</evidence>
<keyword evidence="4" id="KW-0813">Transport</keyword>
<evidence type="ECO:0000313" key="11">
    <source>
        <dbReference type="EMBL" id="RNF38753.1"/>
    </source>
</evidence>
<dbReference type="GO" id="GO:0071973">
    <property type="term" value="P:bacterial-type flagellum-dependent cell motility"/>
    <property type="evidence" value="ECO:0007669"/>
    <property type="project" value="InterPro"/>
</dbReference>
<organism evidence="11 12">
    <name type="scientific">Planococcus salinus</name>
    <dbReference type="NCBI Taxonomy" id="1848460"/>
    <lineage>
        <taxon>Bacteria</taxon>
        <taxon>Bacillati</taxon>
        <taxon>Bacillota</taxon>
        <taxon>Bacilli</taxon>
        <taxon>Bacillales</taxon>
        <taxon>Caryophanaceae</taxon>
        <taxon>Planococcus</taxon>
    </lineage>
</organism>
<keyword evidence="7" id="KW-1005">Bacterial flagellum biogenesis</keyword>
<dbReference type="GO" id="GO:0015031">
    <property type="term" value="P:protein transport"/>
    <property type="evidence" value="ECO:0007669"/>
    <property type="project" value="UniProtKB-KW"/>
</dbReference>
<evidence type="ECO:0000256" key="9">
    <source>
        <dbReference type="ARBA" id="ARBA00023136"/>
    </source>
</evidence>
<evidence type="ECO:0000256" key="2">
    <source>
        <dbReference type="ARBA" id="ARBA00010004"/>
    </source>
</evidence>